<comment type="similarity">
    <text evidence="5">Belongs to the bacterial solute-binding protein PotD/PotF family.</text>
</comment>
<keyword evidence="3 6" id="KW-0732">Signal</keyword>
<evidence type="ECO:0000256" key="3">
    <source>
        <dbReference type="ARBA" id="ARBA00022729"/>
    </source>
</evidence>
<evidence type="ECO:0000256" key="2">
    <source>
        <dbReference type="ARBA" id="ARBA00022448"/>
    </source>
</evidence>
<dbReference type="InterPro" id="IPR006059">
    <property type="entry name" value="SBP"/>
</dbReference>
<dbReference type="RefSeq" id="WP_307271429.1">
    <property type="nucleotide sequence ID" value="NZ_JAUSVX010000003.1"/>
</dbReference>
<protein>
    <recommendedName>
        <fullName evidence="5">Putrescine-binding periplasmic protein</fullName>
    </recommendedName>
</protein>
<keyword evidence="4 5" id="KW-0574">Periplasm</keyword>
<accession>A0ABU0J4F6</accession>
<organism evidence="7 8">
    <name type="scientific">Labrys wisconsinensis</name>
    <dbReference type="NCBI Taxonomy" id="425677"/>
    <lineage>
        <taxon>Bacteria</taxon>
        <taxon>Pseudomonadati</taxon>
        <taxon>Pseudomonadota</taxon>
        <taxon>Alphaproteobacteria</taxon>
        <taxon>Hyphomicrobiales</taxon>
        <taxon>Xanthobacteraceae</taxon>
        <taxon>Labrys</taxon>
    </lineage>
</organism>
<keyword evidence="2 5" id="KW-0813">Transport</keyword>
<reference evidence="7 8" key="1">
    <citation type="submission" date="2023-07" db="EMBL/GenBank/DDBJ databases">
        <title>Genomic Encyclopedia of Type Strains, Phase IV (KMG-IV): sequencing the most valuable type-strain genomes for metagenomic binning, comparative biology and taxonomic classification.</title>
        <authorList>
            <person name="Goeker M."/>
        </authorList>
    </citation>
    <scope>NUCLEOTIDE SEQUENCE [LARGE SCALE GENOMIC DNA]</scope>
    <source>
        <strain evidence="7 8">DSM 19619</strain>
    </source>
</reference>
<dbReference type="SUPFAM" id="SSF53850">
    <property type="entry name" value="Periplasmic binding protein-like II"/>
    <property type="match status" value="1"/>
</dbReference>
<dbReference type="Gene3D" id="3.40.190.10">
    <property type="entry name" value="Periplasmic binding protein-like II"/>
    <property type="match status" value="2"/>
</dbReference>
<sequence>MIGTASTFSGFAGALALGTMLALAAPGGTARADGKLVISNWDAYMPKDLLDRFKAATGYEAELTVHATNEEIMGKVVAGGGKGYDVLFVSGQFAQALDKLGLVAKLDHDKIPNLKNLYPEASQLKHDPGNTFSIPYSWGTTGLCYRSDLVKAAPTGWDDLLKPAPELVKKVTMLATDRWLLGAGFKEQGLSVNETDPAKIKATAALLGETKKSLLAYDDTTFYSKLVSGEALLVHAWDGWCNYGTAENAAIKYVVPKEGTDLWVDTIVITAASQNKAAAHAFLDFILQPDVAKWVSETVMYKTPNKAGMESLDKALFEKYPNLAMTPAELLKQEQLLDVGKTQKDYARAVTEIMAAK</sequence>
<dbReference type="Proteomes" id="UP001242480">
    <property type="component" value="Unassembled WGS sequence"/>
</dbReference>
<comment type="subcellular location">
    <subcellularLocation>
        <location evidence="1 5">Periplasm</location>
    </subcellularLocation>
</comment>
<dbReference type="PIRSF" id="PIRSF019574">
    <property type="entry name" value="Periplasmic_polyamine_BP"/>
    <property type="match status" value="1"/>
</dbReference>
<proteinExistence type="inferred from homology"/>
<evidence type="ECO:0000256" key="1">
    <source>
        <dbReference type="ARBA" id="ARBA00004418"/>
    </source>
</evidence>
<dbReference type="InterPro" id="IPR001188">
    <property type="entry name" value="Sperm_putr-bd"/>
</dbReference>
<evidence type="ECO:0000256" key="6">
    <source>
        <dbReference type="SAM" id="SignalP"/>
    </source>
</evidence>
<dbReference type="PRINTS" id="PR00909">
    <property type="entry name" value="SPERMDNBNDNG"/>
</dbReference>
<evidence type="ECO:0000313" key="7">
    <source>
        <dbReference type="EMBL" id="MDQ0469145.1"/>
    </source>
</evidence>
<dbReference type="EMBL" id="JAUSVX010000003">
    <property type="protein sequence ID" value="MDQ0469145.1"/>
    <property type="molecule type" value="Genomic_DNA"/>
</dbReference>
<dbReference type="Pfam" id="PF13416">
    <property type="entry name" value="SBP_bac_8"/>
    <property type="match status" value="1"/>
</dbReference>
<feature type="signal peptide" evidence="6">
    <location>
        <begin position="1"/>
        <end position="24"/>
    </location>
</feature>
<feature type="chain" id="PRO_5047021595" description="Putrescine-binding periplasmic protein" evidence="6">
    <location>
        <begin position="25"/>
        <end position="357"/>
    </location>
</feature>
<evidence type="ECO:0000256" key="4">
    <source>
        <dbReference type="ARBA" id="ARBA00022764"/>
    </source>
</evidence>
<gene>
    <name evidence="7" type="ORF">QO011_002156</name>
</gene>
<name>A0ABU0J4F6_9HYPH</name>
<comment type="caution">
    <text evidence="7">The sequence shown here is derived from an EMBL/GenBank/DDBJ whole genome shotgun (WGS) entry which is preliminary data.</text>
</comment>
<dbReference type="PANTHER" id="PTHR30222">
    <property type="entry name" value="SPERMIDINE/PUTRESCINE-BINDING PERIPLASMIC PROTEIN"/>
    <property type="match status" value="1"/>
</dbReference>
<dbReference type="PANTHER" id="PTHR30222:SF17">
    <property type="entry name" value="SPERMIDINE_PUTRESCINE-BINDING PERIPLASMIC PROTEIN"/>
    <property type="match status" value="1"/>
</dbReference>
<dbReference type="CDD" id="cd13590">
    <property type="entry name" value="PBP2_PotD_PotF_like"/>
    <property type="match status" value="1"/>
</dbReference>
<evidence type="ECO:0000256" key="5">
    <source>
        <dbReference type="PIRNR" id="PIRNR019574"/>
    </source>
</evidence>
<evidence type="ECO:0000313" key="8">
    <source>
        <dbReference type="Proteomes" id="UP001242480"/>
    </source>
</evidence>
<keyword evidence="8" id="KW-1185">Reference proteome</keyword>
<comment type="function">
    <text evidence="5">Required for the activity of the bacterial periplasmic transport system of putrescine.</text>
</comment>